<organism evidence="10 11">
    <name type="scientific">Mycolicibacterium agri</name>
    <name type="common">Mycobacterium agri</name>
    <dbReference type="NCBI Taxonomy" id="36811"/>
    <lineage>
        <taxon>Bacteria</taxon>
        <taxon>Bacillati</taxon>
        <taxon>Actinomycetota</taxon>
        <taxon>Actinomycetes</taxon>
        <taxon>Mycobacteriales</taxon>
        <taxon>Mycobacteriaceae</taxon>
        <taxon>Mycolicibacterium</taxon>
    </lineage>
</organism>
<dbReference type="PANTHER" id="PTHR30151:SF20">
    <property type="entry name" value="ABC TRANSPORTER PERMEASE PROTEIN HI_0355-RELATED"/>
    <property type="match status" value="1"/>
</dbReference>
<keyword evidence="11" id="KW-1185">Reference proteome</keyword>
<keyword evidence="3" id="KW-1003">Cell membrane</keyword>
<evidence type="ECO:0000256" key="3">
    <source>
        <dbReference type="ARBA" id="ARBA00022475"/>
    </source>
</evidence>
<dbReference type="GO" id="GO:0055085">
    <property type="term" value="P:transmembrane transport"/>
    <property type="evidence" value="ECO:0007669"/>
    <property type="project" value="InterPro"/>
</dbReference>
<feature type="transmembrane region" description="Helical" evidence="7">
    <location>
        <begin position="115"/>
        <end position="137"/>
    </location>
</feature>
<evidence type="ECO:0000259" key="8">
    <source>
        <dbReference type="PROSITE" id="PS50928"/>
    </source>
</evidence>
<sequence>MTTVSDQVTELRAGGTAQRRRTVSPYVVTALIAPVIFAVWYYITNSGLVPSILLPTPQKVAAAVPKVVGANGFSDHVLRTVTEIVLGFGLGASVGFALGLLLGSSIRLRTAYLPFLSALEAIPTVILAPVIIAWFGFGIEGKIFQAAIACFYAVFITTLSGLGLAEPNSVALMRSLCASRWQIMRMLKIPAALPVIFGGLQLGATTAIIGAIVSEFVGSDAGLGYLLQRYRSGFDTPAVWVIIGIFLIFGLVAYFILWLAERKIVFWRAAAITRPDLEKQ</sequence>
<dbReference type="OrthoDB" id="7274389at2"/>
<evidence type="ECO:0000256" key="1">
    <source>
        <dbReference type="ARBA" id="ARBA00004651"/>
    </source>
</evidence>
<keyword evidence="2 7" id="KW-0813">Transport</keyword>
<feature type="domain" description="ABC transmembrane type-1" evidence="8">
    <location>
        <begin position="77"/>
        <end position="260"/>
    </location>
</feature>
<evidence type="ECO:0000313" key="9">
    <source>
        <dbReference type="EMBL" id="GFG54144.1"/>
    </source>
</evidence>
<keyword evidence="4 7" id="KW-0812">Transmembrane</keyword>
<dbReference type="AlphaFoldDB" id="A0A2A7MVX9"/>
<feature type="transmembrane region" description="Helical" evidence="7">
    <location>
        <begin position="191"/>
        <end position="218"/>
    </location>
</feature>
<feature type="transmembrane region" description="Helical" evidence="7">
    <location>
        <begin position="23"/>
        <end position="43"/>
    </location>
</feature>
<evidence type="ECO:0000313" key="11">
    <source>
        <dbReference type="Proteomes" id="UP000220914"/>
    </source>
</evidence>
<evidence type="ECO:0000256" key="6">
    <source>
        <dbReference type="ARBA" id="ARBA00023136"/>
    </source>
</evidence>
<dbReference type="Proteomes" id="UP000220914">
    <property type="component" value="Unassembled WGS sequence"/>
</dbReference>
<evidence type="ECO:0000256" key="2">
    <source>
        <dbReference type="ARBA" id="ARBA00022448"/>
    </source>
</evidence>
<evidence type="ECO:0000313" key="12">
    <source>
        <dbReference type="Proteomes" id="UP000465302"/>
    </source>
</evidence>
<keyword evidence="5 7" id="KW-1133">Transmembrane helix</keyword>
<feature type="transmembrane region" description="Helical" evidence="7">
    <location>
        <begin position="84"/>
        <end position="103"/>
    </location>
</feature>
<reference evidence="9 12" key="2">
    <citation type="journal article" date="2019" name="Emerg. Microbes Infect.">
        <title>Comprehensive subspecies identification of 175 nontuberculous mycobacteria species based on 7547 genomic profiles.</title>
        <authorList>
            <person name="Matsumoto Y."/>
            <person name="Kinjo T."/>
            <person name="Motooka D."/>
            <person name="Nabeya D."/>
            <person name="Jung N."/>
            <person name="Uechi K."/>
            <person name="Horii T."/>
            <person name="Iida T."/>
            <person name="Fujita J."/>
            <person name="Nakamura S."/>
        </authorList>
    </citation>
    <scope>NUCLEOTIDE SEQUENCE [LARGE SCALE GENOMIC DNA]</scope>
    <source>
        <strain evidence="9 12">JCM 6377</strain>
    </source>
</reference>
<reference evidence="10 11" key="1">
    <citation type="submission" date="2017-10" db="EMBL/GenBank/DDBJ databases">
        <title>The new phylogeny of genus Mycobacterium.</title>
        <authorList>
            <person name="Tortoli E."/>
            <person name="Trovato A."/>
            <person name="Cirillo D.M."/>
        </authorList>
    </citation>
    <scope>NUCLEOTIDE SEQUENCE [LARGE SCALE GENOMIC DNA]</scope>
    <source>
        <strain evidence="10 11">CCUG37673</strain>
    </source>
</reference>
<evidence type="ECO:0000256" key="4">
    <source>
        <dbReference type="ARBA" id="ARBA00022692"/>
    </source>
</evidence>
<dbReference type="Pfam" id="PF00528">
    <property type="entry name" value="BPD_transp_1"/>
    <property type="match status" value="1"/>
</dbReference>
<accession>A0A2A7MVX9</accession>
<dbReference type="PROSITE" id="PS50928">
    <property type="entry name" value="ABC_TM1"/>
    <property type="match status" value="1"/>
</dbReference>
<protein>
    <submittedName>
        <fullName evidence="9">ABC transporter inner membrane protein</fullName>
    </submittedName>
</protein>
<keyword evidence="6 7" id="KW-0472">Membrane</keyword>
<proteinExistence type="inferred from homology"/>
<name>A0A2A7MVX9_MYCAG</name>
<dbReference type="Gene3D" id="1.10.3720.10">
    <property type="entry name" value="MetI-like"/>
    <property type="match status" value="1"/>
</dbReference>
<evidence type="ECO:0000256" key="7">
    <source>
        <dbReference type="RuleBase" id="RU363032"/>
    </source>
</evidence>
<dbReference type="PANTHER" id="PTHR30151">
    <property type="entry name" value="ALKANE SULFONATE ABC TRANSPORTER-RELATED, MEMBRANE SUBUNIT"/>
    <property type="match status" value="1"/>
</dbReference>
<comment type="similarity">
    <text evidence="7">Belongs to the binding-protein-dependent transport system permease family.</text>
</comment>
<dbReference type="InterPro" id="IPR035906">
    <property type="entry name" value="MetI-like_sf"/>
</dbReference>
<dbReference type="CDD" id="cd06261">
    <property type="entry name" value="TM_PBP2"/>
    <property type="match status" value="1"/>
</dbReference>
<reference evidence="9" key="3">
    <citation type="submission" date="2020-02" db="EMBL/GenBank/DDBJ databases">
        <authorList>
            <person name="Matsumoto Y."/>
            <person name="Motooka D."/>
            <person name="Nakamura S."/>
        </authorList>
    </citation>
    <scope>NUCLEOTIDE SEQUENCE</scope>
    <source>
        <strain evidence="9">JCM 6377</strain>
    </source>
</reference>
<evidence type="ECO:0000256" key="5">
    <source>
        <dbReference type="ARBA" id="ARBA00022989"/>
    </source>
</evidence>
<dbReference type="InterPro" id="IPR000515">
    <property type="entry name" value="MetI-like"/>
</dbReference>
<feature type="transmembrane region" description="Helical" evidence="7">
    <location>
        <begin position="143"/>
        <end position="165"/>
    </location>
</feature>
<dbReference type="SUPFAM" id="SSF161098">
    <property type="entry name" value="MetI-like"/>
    <property type="match status" value="1"/>
</dbReference>
<comment type="subcellular location">
    <subcellularLocation>
        <location evidence="1 7">Cell membrane</location>
        <topology evidence="1 7">Multi-pass membrane protein</topology>
    </subcellularLocation>
</comment>
<feature type="transmembrane region" description="Helical" evidence="7">
    <location>
        <begin position="238"/>
        <end position="260"/>
    </location>
</feature>
<dbReference type="RefSeq" id="WP_097942008.1">
    <property type="nucleotide sequence ID" value="NZ_BLKS01000001.1"/>
</dbReference>
<dbReference type="EMBL" id="BLKS01000001">
    <property type="protein sequence ID" value="GFG54144.1"/>
    <property type="molecule type" value="Genomic_DNA"/>
</dbReference>
<dbReference type="Proteomes" id="UP000465302">
    <property type="component" value="Unassembled WGS sequence"/>
</dbReference>
<dbReference type="EMBL" id="PDCP01000041">
    <property type="protein sequence ID" value="PEG35709.1"/>
    <property type="molecule type" value="Genomic_DNA"/>
</dbReference>
<dbReference type="GO" id="GO:0005886">
    <property type="term" value="C:plasma membrane"/>
    <property type="evidence" value="ECO:0007669"/>
    <property type="project" value="UniProtKB-SubCell"/>
</dbReference>
<gene>
    <name evidence="10" type="ORF">CQY20_20975</name>
    <name evidence="9" type="ORF">MAGR_55850</name>
</gene>
<evidence type="ECO:0000313" key="10">
    <source>
        <dbReference type="EMBL" id="PEG35709.1"/>
    </source>
</evidence>
<comment type="caution">
    <text evidence="10">The sequence shown here is derived from an EMBL/GenBank/DDBJ whole genome shotgun (WGS) entry which is preliminary data.</text>
</comment>